<evidence type="ECO:0000313" key="2">
    <source>
        <dbReference type="EMBL" id="TNN62537.1"/>
    </source>
</evidence>
<name>A0A4Z2H9G4_9TELE</name>
<accession>A0A4Z2H9G4</accession>
<feature type="compositionally biased region" description="Basic and acidic residues" evidence="1">
    <location>
        <begin position="57"/>
        <end position="66"/>
    </location>
</feature>
<evidence type="ECO:0000256" key="1">
    <source>
        <dbReference type="SAM" id="MobiDB-lite"/>
    </source>
</evidence>
<dbReference type="AlphaFoldDB" id="A0A4Z2H9G4"/>
<gene>
    <name evidence="2" type="ORF">EYF80_027240</name>
</gene>
<comment type="caution">
    <text evidence="2">The sequence shown here is derived from an EMBL/GenBank/DDBJ whole genome shotgun (WGS) entry which is preliminary data.</text>
</comment>
<organism evidence="2 3">
    <name type="scientific">Liparis tanakae</name>
    <name type="common">Tanaka's snailfish</name>
    <dbReference type="NCBI Taxonomy" id="230148"/>
    <lineage>
        <taxon>Eukaryota</taxon>
        <taxon>Metazoa</taxon>
        <taxon>Chordata</taxon>
        <taxon>Craniata</taxon>
        <taxon>Vertebrata</taxon>
        <taxon>Euteleostomi</taxon>
        <taxon>Actinopterygii</taxon>
        <taxon>Neopterygii</taxon>
        <taxon>Teleostei</taxon>
        <taxon>Neoteleostei</taxon>
        <taxon>Acanthomorphata</taxon>
        <taxon>Eupercaria</taxon>
        <taxon>Perciformes</taxon>
        <taxon>Cottioidei</taxon>
        <taxon>Cottales</taxon>
        <taxon>Liparidae</taxon>
        <taxon>Liparis</taxon>
    </lineage>
</organism>
<keyword evidence="3" id="KW-1185">Reference proteome</keyword>
<protein>
    <submittedName>
        <fullName evidence="2">Uncharacterized protein</fullName>
    </submittedName>
</protein>
<feature type="compositionally biased region" description="Gly residues" evidence="1">
    <location>
        <begin position="30"/>
        <end position="40"/>
    </location>
</feature>
<sequence>MSEVESSDGPQQQEESPGDEHRDAGLEEAAGGGGLHGHGGPADRIQAGYRLRIPGGSDHRQLETHRGHEVLQVLWSRRGDRYFL</sequence>
<proteinExistence type="predicted"/>
<reference evidence="2 3" key="1">
    <citation type="submission" date="2019-03" db="EMBL/GenBank/DDBJ databases">
        <title>First draft genome of Liparis tanakae, snailfish: a comprehensive survey of snailfish specific genes.</title>
        <authorList>
            <person name="Kim W."/>
            <person name="Song I."/>
            <person name="Jeong J.-H."/>
            <person name="Kim D."/>
            <person name="Kim S."/>
            <person name="Ryu S."/>
            <person name="Song J.Y."/>
            <person name="Lee S.K."/>
        </authorList>
    </citation>
    <scope>NUCLEOTIDE SEQUENCE [LARGE SCALE GENOMIC DNA]</scope>
    <source>
        <tissue evidence="2">Muscle</tissue>
    </source>
</reference>
<feature type="region of interest" description="Disordered" evidence="1">
    <location>
        <begin position="1"/>
        <end position="66"/>
    </location>
</feature>
<dbReference type="Proteomes" id="UP000314294">
    <property type="component" value="Unassembled WGS sequence"/>
</dbReference>
<dbReference type="EMBL" id="SRLO01000291">
    <property type="protein sequence ID" value="TNN62537.1"/>
    <property type="molecule type" value="Genomic_DNA"/>
</dbReference>
<evidence type="ECO:0000313" key="3">
    <source>
        <dbReference type="Proteomes" id="UP000314294"/>
    </source>
</evidence>